<evidence type="ECO:0000256" key="1">
    <source>
        <dbReference type="ARBA" id="ARBA00004442"/>
    </source>
</evidence>
<dbReference type="InterPro" id="IPR011990">
    <property type="entry name" value="TPR-like_helical_dom_sf"/>
</dbReference>
<dbReference type="Gene3D" id="1.25.40.390">
    <property type="match status" value="1"/>
</dbReference>
<organism evidence="9 10">
    <name type="scientific">Parabacteroides faecis</name>
    <dbReference type="NCBI Taxonomy" id="1217282"/>
    <lineage>
        <taxon>Bacteria</taxon>
        <taxon>Pseudomonadati</taxon>
        <taxon>Bacteroidota</taxon>
        <taxon>Bacteroidia</taxon>
        <taxon>Bacteroidales</taxon>
        <taxon>Tannerellaceae</taxon>
        <taxon>Parabacteroides</taxon>
    </lineage>
</organism>
<keyword evidence="4" id="KW-0472">Membrane</keyword>
<dbReference type="Pfam" id="PF07980">
    <property type="entry name" value="SusD_RagB"/>
    <property type="match status" value="1"/>
</dbReference>
<evidence type="ECO:0008006" key="11">
    <source>
        <dbReference type="Google" id="ProtNLM"/>
    </source>
</evidence>
<comment type="subcellular location">
    <subcellularLocation>
        <location evidence="1">Cell outer membrane</location>
    </subcellularLocation>
</comment>
<name>A0ABR6KFS5_9BACT</name>
<proteinExistence type="inferred from homology"/>
<evidence type="ECO:0000256" key="6">
    <source>
        <dbReference type="SAM" id="MobiDB-lite"/>
    </source>
</evidence>
<feature type="region of interest" description="Disordered" evidence="6">
    <location>
        <begin position="316"/>
        <end position="337"/>
    </location>
</feature>
<feature type="domain" description="SusD-like N-terminal" evidence="8">
    <location>
        <begin position="28"/>
        <end position="218"/>
    </location>
</feature>
<keyword evidence="5" id="KW-0998">Cell outer membrane</keyword>
<protein>
    <recommendedName>
        <fullName evidence="11">RagB/SusD family nutrient uptake outer membrane protein</fullName>
    </recommendedName>
</protein>
<dbReference type="RefSeq" id="WP_183668153.1">
    <property type="nucleotide sequence ID" value="NZ_BMPB01000006.1"/>
</dbReference>
<comment type="similarity">
    <text evidence="2">Belongs to the SusD family.</text>
</comment>
<dbReference type="CDD" id="cd08977">
    <property type="entry name" value="SusD"/>
    <property type="match status" value="1"/>
</dbReference>
<accession>A0ABR6KFS5</accession>
<sequence>MKKIKYILYSILSVLFLNSCNILDLKPLDKLSDEDVWNDPSLMQLYVNSCYIALPHGFDQYMQGSYTDELWSRSNDYASQELLAGALDPDNVNSLPTHLNYWGTAYSNIRKINTFFDKSQGSPLSEEQRNGMLGELKFLRAYIYAHLLWCYGGVPIITKVYELNEDYSIPRNSYEECVNFIVTELEEAKSMLPDRQPANQTGRASGDACQALMARVLLYWASPLHNPDNDMARWERAAKAIEKLIDTRYSLQDDYESIFLKDNDEIIFARQFTQSNSTVFSMVQGRSGDGGHGTMDPLQNLVNSYEMKATGKLPCIEQSDGTYRPDPTSGYDPQNPYKGRDPRFYASILYDGSVWQGRETETFKGGRDNKDYTGGGSTWLASETSYYLRKFLDESIPPTGSSQNPTSPWIFFRYAEILLNYAEAKFELGDEDTARKYLNMVRRRSSVQMPDVTDSGEALRKRIRNERRVELALEYHRFFDVRRWKIAEETEKKPLISMEIIKENDQTKKYTEVIKFQRNFYPKNYYLPIPRTEVEKSLGAIEQNPGY</sequence>
<evidence type="ECO:0000256" key="4">
    <source>
        <dbReference type="ARBA" id="ARBA00023136"/>
    </source>
</evidence>
<keyword evidence="3" id="KW-0732">Signal</keyword>
<dbReference type="SUPFAM" id="SSF48452">
    <property type="entry name" value="TPR-like"/>
    <property type="match status" value="1"/>
</dbReference>
<dbReference type="Proteomes" id="UP000533637">
    <property type="component" value="Unassembled WGS sequence"/>
</dbReference>
<evidence type="ECO:0000256" key="5">
    <source>
        <dbReference type="ARBA" id="ARBA00023237"/>
    </source>
</evidence>
<dbReference type="InterPro" id="IPR012944">
    <property type="entry name" value="SusD_RagB_dom"/>
</dbReference>
<dbReference type="InterPro" id="IPR033985">
    <property type="entry name" value="SusD-like_N"/>
</dbReference>
<dbReference type="Pfam" id="PF14322">
    <property type="entry name" value="SusD-like_3"/>
    <property type="match status" value="1"/>
</dbReference>
<reference evidence="9 10" key="1">
    <citation type="submission" date="2020-08" db="EMBL/GenBank/DDBJ databases">
        <title>Genomic Encyclopedia of Type Strains, Phase IV (KMG-IV): sequencing the most valuable type-strain genomes for metagenomic binning, comparative biology and taxonomic classification.</title>
        <authorList>
            <person name="Goeker M."/>
        </authorList>
    </citation>
    <scope>NUCLEOTIDE SEQUENCE [LARGE SCALE GENOMIC DNA]</scope>
    <source>
        <strain evidence="9 10">DSM 102983</strain>
    </source>
</reference>
<evidence type="ECO:0000259" key="8">
    <source>
        <dbReference type="Pfam" id="PF14322"/>
    </source>
</evidence>
<keyword evidence="10" id="KW-1185">Reference proteome</keyword>
<evidence type="ECO:0000313" key="9">
    <source>
        <dbReference type="EMBL" id="MBB4620153.1"/>
    </source>
</evidence>
<comment type="caution">
    <text evidence="9">The sequence shown here is derived from an EMBL/GenBank/DDBJ whole genome shotgun (WGS) entry which is preliminary data.</text>
</comment>
<evidence type="ECO:0000256" key="2">
    <source>
        <dbReference type="ARBA" id="ARBA00006275"/>
    </source>
</evidence>
<evidence type="ECO:0000259" key="7">
    <source>
        <dbReference type="Pfam" id="PF07980"/>
    </source>
</evidence>
<gene>
    <name evidence="9" type="ORF">GGQ57_000027</name>
</gene>
<evidence type="ECO:0000313" key="10">
    <source>
        <dbReference type="Proteomes" id="UP000533637"/>
    </source>
</evidence>
<feature type="domain" description="RagB/SusD" evidence="7">
    <location>
        <begin position="266"/>
        <end position="547"/>
    </location>
</feature>
<evidence type="ECO:0000256" key="3">
    <source>
        <dbReference type="ARBA" id="ARBA00022729"/>
    </source>
</evidence>
<dbReference type="EMBL" id="JACHOC010000001">
    <property type="protein sequence ID" value="MBB4620153.1"/>
    <property type="molecule type" value="Genomic_DNA"/>
</dbReference>